<name>A0A1X7AMJ3_9GAMM</name>
<evidence type="ECO:0000313" key="8">
    <source>
        <dbReference type="Proteomes" id="UP000196573"/>
    </source>
</evidence>
<evidence type="ECO:0000256" key="3">
    <source>
        <dbReference type="ARBA" id="ARBA00023237"/>
    </source>
</evidence>
<dbReference type="Proteomes" id="UP000196573">
    <property type="component" value="Unassembled WGS sequence"/>
</dbReference>
<keyword evidence="3" id="KW-0998">Cell outer membrane</keyword>
<dbReference type="SUPFAM" id="SSF103647">
    <property type="entry name" value="TSP type-3 repeat"/>
    <property type="match status" value="1"/>
</dbReference>
<dbReference type="PROSITE" id="PS51123">
    <property type="entry name" value="OMPA_2"/>
    <property type="match status" value="1"/>
</dbReference>
<evidence type="ECO:0000313" key="7">
    <source>
        <dbReference type="EMBL" id="SMA49459.1"/>
    </source>
</evidence>
<dbReference type="OrthoDB" id="9782229at2"/>
<dbReference type="InterPro" id="IPR006665">
    <property type="entry name" value="OmpA-like"/>
</dbReference>
<evidence type="ECO:0000256" key="5">
    <source>
        <dbReference type="SAM" id="SignalP"/>
    </source>
</evidence>
<organism evidence="7 8">
    <name type="scientific">Parendozoicomonas haliclonae</name>
    <dbReference type="NCBI Taxonomy" id="1960125"/>
    <lineage>
        <taxon>Bacteria</taxon>
        <taxon>Pseudomonadati</taxon>
        <taxon>Pseudomonadota</taxon>
        <taxon>Gammaproteobacteria</taxon>
        <taxon>Oceanospirillales</taxon>
        <taxon>Endozoicomonadaceae</taxon>
        <taxon>Parendozoicomonas</taxon>
    </lineage>
</organism>
<protein>
    <submittedName>
        <fullName evidence="7">Outer membrane porin F</fullName>
    </submittedName>
</protein>
<keyword evidence="5" id="KW-0732">Signal</keyword>
<dbReference type="SUPFAM" id="SSF103088">
    <property type="entry name" value="OmpA-like"/>
    <property type="match status" value="1"/>
</dbReference>
<dbReference type="GO" id="GO:0009279">
    <property type="term" value="C:cell outer membrane"/>
    <property type="evidence" value="ECO:0007669"/>
    <property type="project" value="UniProtKB-SubCell"/>
</dbReference>
<dbReference type="InterPro" id="IPR028974">
    <property type="entry name" value="TSP_type-3_rpt"/>
</dbReference>
<dbReference type="PANTHER" id="PTHR30329">
    <property type="entry name" value="STATOR ELEMENT OF FLAGELLAR MOTOR COMPLEX"/>
    <property type="match status" value="1"/>
</dbReference>
<evidence type="ECO:0000259" key="6">
    <source>
        <dbReference type="PROSITE" id="PS51123"/>
    </source>
</evidence>
<gene>
    <name evidence="7" type="primary">oprF_1</name>
    <name evidence="7" type="ORF">EHSB41UT_03275</name>
</gene>
<dbReference type="Gene3D" id="4.10.1080.10">
    <property type="entry name" value="TSP type-3 repeat"/>
    <property type="match status" value="1"/>
</dbReference>
<dbReference type="InterPro" id="IPR006664">
    <property type="entry name" value="OMP_bac"/>
</dbReference>
<keyword evidence="8" id="KW-1185">Reference proteome</keyword>
<sequence>MAMKTGKGALLATVAVGVLVSGCATQSGQTGSFNKWWECAIAGGVVGGAGGALDKTGTAVGAAAGGALLAGAICALADDEPKAAQPAAKPKPVPAKCKYVVPGWDVAMNGCPADSDGDGIPDPLDKCPGTAMGEKVDKNGCAILEEAHLASVHFALSSSELAANAKAVLDQEVVLMQRYPYTKITLTGFTDSTGPLEFNNKLSVSRAMAVKNYLISQGVDPARITMAGDGPEDPVATNATKEGRMQNRRVQLELKN</sequence>
<dbReference type="InterPro" id="IPR050330">
    <property type="entry name" value="Bact_OuterMem_StrucFunc"/>
</dbReference>
<dbReference type="EMBL" id="FWPT01000007">
    <property type="protein sequence ID" value="SMA49459.1"/>
    <property type="molecule type" value="Genomic_DNA"/>
</dbReference>
<dbReference type="Gene3D" id="3.30.1330.60">
    <property type="entry name" value="OmpA-like domain"/>
    <property type="match status" value="1"/>
</dbReference>
<dbReference type="PROSITE" id="PS51257">
    <property type="entry name" value="PROKAR_LIPOPROTEIN"/>
    <property type="match status" value="1"/>
</dbReference>
<feature type="signal peptide" evidence="5">
    <location>
        <begin position="1"/>
        <end position="26"/>
    </location>
</feature>
<proteinExistence type="predicted"/>
<dbReference type="Pfam" id="PF00691">
    <property type="entry name" value="OmpA"/>
    <property type="match status" value="1"/>
</dbReference>
<dbReference type="PRINTS" id="PR01021">
    <property type="entry name" value="OMPADOMAIN"/>
</dbReference>
<dbReference type="CDD" id="cd07185">
    <property type="entry name" value="OmpA_C-like"/>
    <property type="match status" value="1"/>
</dbReference>
<feature type="chain" id="PRO_5012417203" evidence="5">
    <location>
        <begin position="27"/>
        <end position="256"/>
    </location>
</feature>
<evidence type="ECO:0000256" key="4">
    <source>
        <dbReference type="PROSITE-ProRule" id="PRU00473"/>
    </source>
</evidence>
<dbReference type="GO" id="GO:0005509">
    <property type="term" value="F:calcium ion binding"/>
    <property type="evidence" value="ECO:0007669"/>
    <property type="project" value="InterPro"/>
</dbReference>
<evidence type="ECO:0000256" key="2">
    <source>
        <dbReference type="ARBA" id="ARBA00023136"/>
    </source>
</evidence>
<comment type="subcellular location">
    <subcellularLocation>
        <location evidence="1">Cell outer membrane</location>
    </subcellularLocation>
</comment>
<evidence type="ECO:0000256" key="1">
    <source>
        <dbReference type="ARBA" id="ARBA00004442"/>
    </source>
</evidence>
<dbReference type="InterPro" id="IPR036737">
    <property type="entry name" value="OmpA-like_sf"/>
</dbReference>
<keyword evidence="2 4" id="KW-0472">Membrane</keyword>
<feature type="domain" description="OmpA-like" evidence="6">
    <location>
        <begin position="141"/>
        <end position="256"/>
    </location>
</feature>
<accession>A0A1X7AMJ3</accession>
<dbReference type="PANTHER" id="PTHR30329:SF21">
    <property type="entry name" value="LIPOPROTEIN YIAD-RELATED"/>
    <property type="match status" value="1"/>
</dbReference>
<reference evidence="7 8" key="1">
    <citation type="submission" date="2017-03" db="EMBL/GenBank/DDBJ databases">
        <authorList>
            <person name="Afonso C.L."/>
            <person name="Miller P.J."/>
            <person name="Scott M.A."/>
            <person name="Spackman E."/>
            <person name="Goraichik I."/>
            <person name="Dimitrov K.M."/>
            <person name="Suarez D.L."/>
            <person name="Swayne D.E."/>
        </authorList>
    </citation>
    <scope>NUCLEOTIDE SEQUENCE [LARGE SCALE GENOMIC DNA]</scope>
    <source>
        <strain evidence="7">SB41UT1</strain>
    </source>
</reference>
<dbReference type="AlphaFoldDB" id="A0A1X7AMJ3"/>